<organism evidence="2 3">
    <name type="scientific">Streptosporangium canum</name>
    <dbReference type="NCBI Taxonomy" id="324952"/>
    <lineage>
        <taxon>Bacteria</taxon>
        <taxon>Bacillati</taxon>
        <taxon>Actinomycetota</taxon>
        <taxon>Actinomycetes</taxon>
        <taxon>Streptosporangiales</taxon>
        <taxon>Streptosporangiaceae</taxon>
        <taxon>Streptosporangium</taxon>
    </lineage>
</organism>
<name>A0A1I4FGE1_9ACTN</name>
<dbReference type="InterPro" id="IPR036689">
    <property type="entry name" value="ESAT-6-like_sf"/>
</dbReference>
<feature type="compositionally biased region" description="Basic and acidic residues" evidence="1">
    <location>
        <begin position="1"/>
        <end position="17"/>
    </location>
</feature>
<gene>
    <name evidence="2" type="ORF">SAMN05216275_16221</name>
</gene>
<keyword evidence="3" id="KW-1185">Reference proteome</keyword>
<dbReference type="EMBL" id="FOQY01000062">
    <property type="protein sequence ID" value="SFL16360.1"/>
    <property type="molecule type" value="Genomic_DNA"/>
</dbReference>
<dbReference type="Proteomes" id="UP000199111">
    <property type="component" value="Unassembled WGS sequence"/>
</dbReference>
<evidence type="ECO:0000256" key="1">
    <source>
        <dbReference type="SAM" id="MobiDB-lite"/>
    </source>
</evidence>
<sequence length="122" mass="12906">MSDDRGSLTDRGGDREPIVPVVPGSSELLTIASKVNGAKESITSIAKRWRTTAGGMNDHSIELTRAVNRVDHAWHGVSAEAFDNYIRQYGKAGDALHLALTNCAGSLDTAAGALDTAETKVK</sequence>
<feature type="non-terminal residue" evidence="2">
    <location>
        <position position="122"/>
    </location>
</feature>
<dbReference type="Gene3D" id="1.10.287.1060">
    <property type="entry name" value="ESAT-6-like"/>
    <property type="match status" value="1"/>
</dbReference>
<dbReference type="AlphaFoldDB" id="A0A1I4FGE1"/>
<reference evidence="3" key="1">
    <citation type="submission" date="2016-10" db="EMBL/GenBank/DDBJ databases">
        <authorList>
            <person name="Varghese N."/>
            <person name="Submissions S."/>
        </authorList>
    </citation>
    <scope>NUCLEOTIDE SEQUENCE [LARGE SCALE GENOMIC DNA]</scope>
    <source>
        <strain evidence="3">CGMCC 4.2126</strain>
    </source>
</reference>
<dbReference type="Pfam" id="PF06013">
    <property type="entry name" value="WXG100"/>
    <property type="match status" value="1"/>
</dbReference>
<dbReference type="GeneID" id="96303734"/>
<proteinExistence type="predicted"/>
<feature type="region of interest" description="Disordered" evidence="1">
    <location>
        <begin position="1"/>
        <end position="20"/>
    </location>
</feature>
<dbReference type="SUPFAM" id="SSF140453">
    <property type="entry name" value="EsxAB dimer-like"/>
    <property type="match status" value="1"/>
</dbReference>
<evidence type="ECO:0000313" key="3">
    <source>
        <dbReference type="Proteomes" id="UP000199111"/>
    </source>
</evidence>
<evidence type="ECO:0000313" key="2">
    <source>
        <dbReference type="EMBL" id="SFL16360.1"/>
    </source>
</evidence>
<dbReference type="RefSeq" id="WP_177245536.1">
    <property type="nucleotide sequence ID" value="NZ_FOQY01000062.1"/>
</dbReference>
<accession>A0A1I4FGE1</accession>
<protein>
    <submittedName>
        <fullName evidence="2">Uncharacterized conserved protein YukE</fullName>
    </submittedName>
</protein>
<dbReference type="InterPro" id="IPR010310">
    <property type="entry name" value="T7SS_ESAT-6-like"/>
</dbReference>